<feature type="transmembrane region" description="Helical" evidence="5">
    <location>
        <begin position="105"/>
        <end position="122"/>
    </location>
</feature>
<feature type="transmembrane region" description="Helical" evidence="5">
    <location>
        <begin position="356"/>
        <end position="384"/>
    </location>
</feature>
<dbReference type="OMA" id="GQSMLAM"/>
<feature type="transmembrane region" description="Helical" evidence="5">
    <location>
        <begin position="160"/>
        <end position="179"/>
    </location>
</feature>
<feature type="transmembrane region" description="Helical" evidence="5">
    <location>
        <begin position="330"/>
        <end position="350"/>
    </location>
</feature>
<dbReference type="STRING" id="1797.RMCT_2201"/>
<feature type="transmembrane region" description="Helical" evidence="5">
    <location>
        <begin position="304"/>
        <end position="323"/>
    </location>
</feature>
<dbReference type="InterPro" id="IPR020846">
    <property type="entry name" value="MFS_dom"/>
</dbReference>
<dbReference type="GO" id="GO:0005886">
    <property type="term" value="C:plasma membrane"/>
    <property type="evidence" value="ECO:0007669"/>
    <property type="project" value="UniProtKB-SubCell"/>
</dbReference>
<keyword evidence="2 5" id="KW-0812">Transmembrane</keyword>
<keyword evidence="4 5" id="KW-0472">Membrane</keyword>
<gene>
    <name evidence="7" type="ORF">RMCT_2201</name>
</gene>
<reference evidence="8" key="2">
    <citation type="submission" date="2016-02" db="EMBL/GenBank/DDBJ databases">
        <title>Draft genome sequence of five rapidly growing Mycobacterium species.</title>
        <authorList>
            <person name="Katahira K."/>
            <person name="Gotou Y."/>
            <person name="Iida K."/>
            <person name="Ogura Y."/>
            <person name="Hayashi T."/>
        </authorList>
    </citation>
    <scope>NUCLEOTIDE SEQUENCE [LARGE SCALE GENOMIC DNA]</scope>
    <source>
        <strain evidence="8">JCM6362</strain>
    </source>
</reference>
<dbReference type="EMBL" id="BCTB01000016">
    <property type="protein sequence ID" value="GAT15231.1"/>
    <property type="molecule type" value="Genomic_DNA"/>
</dbReference>
<feature type="transmembrane region" description="Helical" evidence="5">
    <location>
        <begin position="134"/>
        <end position="154"/>
    </location>
</feature>
<evidence type="ECO:0000256" key="3">
    <source>
        <dbReference type="ARBA" id="ARBA00022989"/>
    </source>
</evidence>
<feature type="transmembrane region" description="Helical" evidence="5">
    <location>
        <begin position="73"/>
        <end position="99"/>
    </location>
</feature>
<dbReference type="Pfam" id="PF07690">
    <property type="entry name" value="MFS_1"/>
    <property type="match status" value="1"/>
</dbReference>
<evidence type="ECO:0000256" key="4">
    <source>
        <dbReference type="ARBA" id="ARBA00023136"/>
    </source>
</evidence>
<comment type="subcellular location">
    <subcellularLocation>
        <location evidence="1">Cell membrane</location>
        <topology evidence="1">Multi-pass membrane protein</topology>
    </subcellularLocation>
</comment>
<dbReference type="InterPro" id="IPR011701">
    <property type="entry name" value="MFS"/>
</dbReference>
<feature type="domain" description="Major facilitator superfamily (MFS) profile" evidence="6">
    <location>
        <begin position="7"/>
        <end position="457"/>
    </location>
</feature>
<organism evidence="7 8">
    <name type="scientific">Mycolicibacterium thermoresistibile</name>
    <name type="common">Mycobacterium thermoresistibile</name>
    <dbReference type="NCBI Taxonomy" id="1797"/>
    <lineage>
        <taxon>Bacteria</taxon>
        <taxon>Bacillati</taxon>
        <taxon>Actinomycetota</taxon>
        <taxon>Actinomycetes</taxon>
        <taxon>Mycobacteriales</taxon>
        <taxon>Mycobacteriaceae</taxon>
        <taxon>Mycolicibacterium</taxon>
    </lineage>
</organism>
<dbReference type="Proteomes" id="UP000069654">
    <property type="component" value="Unassembled WGS sequence"/>
</dbReference>
<dbReference type="PANTHER" id="PTHR42718:SF35">
    <property type="entry name" value="BLL0718 PROTEIN"/>
    <property type="match status" value="1"/>
</dbReference>
<dbReference type="SUPFAM" id="SSF103473">
    <property type="entry name" value="MFS general substrate transporter"/>
    <property type="match status" value="1"/>
</dbReference>
<dbReference type="Gene3D" id="1.20.1250.20">
    <property type="entry name" value="MFS general substrate transporter like domains"/>
    <property type="match status" value="2"/>
</dbReference>
<name>A0A117IMG4_MYCTH</name>
<feature type="transmembrane region" description="Helical" evidence="5">
    <location>
        <begin position="430"/>
        <end position="452"/>
    </location>
</feature>
<proteinExistence type="predicted"/>
<dbReference type="OrthoDB" id="4484751at2"/>
<evidence type="ECO:0000256" key="2">
    <source>
        <dbReference type="ARBA" id="ARBA00022692"/>
    </source>
</evidence>
<dbReference type="InterPro" id="IPR036259">
    <property type="entry name" value="MFS_trans_sf"/>
</dbReference>
<feature type="transmembrane region" description="Helical" evidence="5">
    <location>
        <begin position="191"/>
        <end position="210"/>
    </location>
</feature>
<accession>A0A117IMG4</accession>
<sequence length="474" mass="48178">MRRPGLLIAALSAAGICVSLMQTLVIPLMPELPRLLNTSPTNASWVITATLMTACVATPMFGRLGDMYGPKRLLIACAALLTVGSLIAATSTSLLPLVLGRGLQGFGLPIIPLGISVMRACVPPDRVGSAMAMMSSSLGVGGALGLPLSAFIAQNFDWHMLFWFSAALGLTAMVVFTTLVPHVPPVARDRFDPVGALGLAAGLITLLLGISKGAGWGWTSATTLAMFSASAVIFVLFGWWELRSPSPIVDLRTTARLPVLTTNLASVSVGFAMFALSLVGPQILELPTSTGYGLGLSMLEAGLWMAPGGLAMMVTAPIAARVMARLGPKFTLCVGCTVICGAYVAGTQLLGAPWQVSLFGVVASVGVGFAFASMPTLIIAAVPVSETAAANGINQLARSLGTSLSSAVIGAVIGAMTTTIAGHEVPTRPALVAALLIAAGAAGLAALIALAIPRSKVADDAPAAPVEAVTSAGR</sequence>
<dbReference type="GO" id="GO:0022857">
    <property type="term" value="F:transmembrane transporter activity"/>
    <property type="evidence" value="ECO:0007669"/>
    <property type="project" value="InterPro"/>
</dbReference>
<feature type="transmembrane region" description="Helical" evidence="5">
    <location>
        <begin position="216"/>
        <end position="240"/>
    </location>
</feature>
<feature type="transmembrane region" description="Helical" evidence="5">
    <location>
        <begin position="260"/>
        <end position="284"/>
    </location>
</feature>
<dbReference type="PROSITE" id="PS50850">
    <property type="entry name" value="MFS"/>
    <property type="match status" value="1"/>
</dbReference>
<feature type="transmembrane region" description="Helical" evidence="5">
    <location>
        <begin position="396"/>
        <end position="418"/>
    </location>
</feature>
<keyword evidence="3 5" id="KW-1133">Transmembrane helix</keyword>
<feature type="transmembrane region" description="Helical" evidence="5">
    <location>
        <begin position="43"/>
        <end position="61"/>
    </location>
</feature>
<evidence type="ECO:0000313" key="7">
    <source>
        <dbReference type="EMBL" id="GAT15231.1"/>
    </source>
</evidence>
<evidence type="ECO:0000256" key="1">
    <source>
        <dbReference type="ARBA" id="ARBA00004651"/>
    </source>
</evidence>
<reference evidence="7 8" key="1">
    <citation type="journal article" date="2016" name="Genome Announc.">
        <title>Draft Genome Sequences of Five Rapidly Growing Mycobacterium Species, M. thermoresistibile, M. fortuitum subsp. acetamidolyticum, M. canariasense, M. brisbanense, and M. novocastrense.</title>
        <authorList>
            <person name="Katahira K."/>
            <person name="Ogura Y."/>
            <person name="Gotoh Y."/>
            <person name="Hayashi T."/>
        </authorList>
    </citation>
    <scope>NUCLEOTIDE SEQUENCE [LARGE SCALE GENOMIC DNA]</scope>
    <source>
        <strain evidence="7 8">JCM6362</strain>
    </source>
</reference>
<dbReference type="PANTHER" id="PTHR42718">
    <property type="entry name" value="MAJOR FACILITATOR SUPERFAMILY MULTIDRUG TRANSPORTER MFSC"/>
    <property type="match status" value="1"/>
</dbReference>
<comment type="caution">
    <text evidence="7">The sequence shown here is derived from an EMBL/GenBank/DDBJ whole genome shotgun (WGS) entry which is preliminary data.</text>
</comment>
<evidence type="ECO:0000313" key="8">
    <source>
        <dbReference type="Proteomes" id="UP000069654"/>
    </source>
</evidence>
<dbReference type="CDD" id="cd17504">
    <property type="entry name" value="MFS_MMR_MDR_like"/>
    <property type="match status" value="1"/>
</dbReference>
<protein>
    <submittedName>
        <fullName evidence="7">Arabinose efflux permease family protein</fullName>
    </submittedName>
</protein>
<evidence type="ECO:0000256" key="5">
    <source>
        <dbReference type="SAM" id="Phobius"/>
    </source>
</evidence>
<dbReference type="AlphaFoldDB" id="A0A117IMG4"/>
<dbReference type="RefSeq" id="WP_003926088.1">
    <property type="nucleotide sequence ID" value="NZ_BCTB01000016.1"/>
</dbReference>
<evidence type="ECO:0000259" key="6">
    <source>
        <dbReference type="PROSITE" id="PS50850"/>
    </source>
</evidence>